<dbReference type="InterPro" id="IPR000653">
    <property type="entry name" value="DegT/StrS_aminotransferase"/>
</dbReference>
<evidence type="ECO:0000313" key="4">
    <source>
        <dbReference type="EMBL" id="OHA92551.1"/>
    </source>
</evidence>
<organism evidence="4 5">
    <name type="scientific">Candidatus Zambryskibacteria bacterium RIFCSPHIGHO2_02_38_10.5</name>
    <dbReference type="NCBI Taxonomy" id="1802742"/>
    <lineage>
        <taxon>Bacteria</taxon>
        <taxon>Candidatus Zambryskiibacteriota</taxon>
    </lineage>
</organism>
<dbReference type="PANTHER" id="PTHR30244">
    <property type="entry name" value="TRANSAMINASE"/>
    <property type="match status" value="1"/>
</dbReference>
<evidence type="ECO:0000256" key="1">
    <source>
        <dbReference type="PIRSR" id="PIRSR000390-1"/>
    </source>
</evidence>
<dbReference type="PANTHER" id="PTHR30244:SF39">
    <property type="entry name" value="BLR3650 PROTEIN"/>
    <property type="match status" value="1"/>
</dbReference>
<reference evidence="4 5" key="1">
    <citation type="journal article" date="2016" name="Nat. Commun.">
        <title>Thousands of microbial genomes shed light on interconnected biogeochemical processes in an aquifer system.</title>
        <authorList>
            <person name="Anantharaman K."/>
            <person name="Brown C.T."/>
            <person name="Hug L.A."/>
            <person name="Sharon I."/>
            <person name="Castelle C.J."/>
            <person name="Probst A.J."/>
            <person name="Thomas B.C."/>
            <person name="Singh A."/>
            <person name="Wilkins M.J."/>
            <person name="Karaoz U."/>
            <person name="Brodie E.L."/>
            <person name="Williams K.H."/>
            <person name="Hubbard S.S."/>
            <person name="Banfield J.F."/>
        </authorList>
    </citation>
    <scope>NUCLEOTIDE SEQUENCE [LARGE SCALE GENOMIC DNA]</scope>
</reference>
<feature type="active site" description="Proton acceptor" evidence="1">
    <location>
        <position position="181"/>
    </location>
</feature>
<evidence type="ECO:0000256" key="2">
    <source>
        <dbReference type="PIRSR" id="PIRSR000390-2"/>
    </source>
</evidence>
<comment type="caution">
    <text evidence="4">The sequence shown here is derived from an EMBL/GenBank/DDBJ whole genome shotgun (WGS) entry which is preliminary data.</text>
</comment>
<keyword evidence="2 3" id="KW-0663">Pyridoxal phosphate</keyword>
<dbReference type="Gene3D" id="3.90.1150.10">
    <property type="entry name" value="Aspartate Aminotransferase, domain 1"/>
    <property type="match status" value="1"/>
</dbReference>
<gene>
    <name evidence="4" type="ORF">A2W58_00940</name>
</gene>
<dbReference type="Proteomes" id="UP000179264">
    <property type="component" value="Unassembled WGS sequence"/>
</dbReference>
<dbReference type="GO" id="GO:0000271">
    <property type="term" value="P:polysaccharide biosynthetic process"/>
    <property type="evidence" value="ECO:0007669"/>
    <property type="project" value="TreeGrafter"/>
</dbReference>
<proteinExistence type="inferred from homology"/>
<sequence length="365" mass="41558">MKIPLYKPYISNNEVSAVSRVFKSGKLSRGVEIELFEKEFASYVGKKYAIAVNSGTSGLHILVRTLGWKKGDEVITTPFSYVASANALLFEGVTPIFIDIDSRTLNIDANKIEEKITPKTKGMLLVHILGLPVNYQEIKQLKDKYNLQVIEDACEAIGKPNDNFIVTKLGEATVYGFHENKQLTTGGEGGMIVTDDPIIAQKCLAMRDQGRSLKKDWMKYVILGFNFRMTEMQAAFGREQLKIIDKMLTRREEIAQRYSNLLNNVRGVVIPDQTTKDKRSWFVYFILLENNENRDRVYKALLGNGIASSTNYFPPIYNFPMYADYTNGCEITDKIFERILALPMFYEMTNDEVEQVSKIVKDVLK</sequence>
<comment type="similarity">
    <text evidence="3">Belongs to the DegT/DnrJ/EryC1 family.</text>
</comment>
<protein>
    <recommendedName>
        <fullName evidence="6">Polysaccharide biosynthesis protein</fullName>
    </recommendedName>
</protein>
<dbReference type="EMBL" id="MHVL01000046">
    <property type="protein sequence ID" value="OHA92551.1"/>
    <property type="molecule type" value="Genomic_DNA"/>
</dbReference>
<dbReference type="GO" id="GO:0008483">
    <property type="term" value="F:transaminase activity"/>
    <property type="evidence" value="ECO:0007669"/>
    <property type="project" value="TreeGrafter"/>
</dbReference>
<dbReference type="AlphaFoldDB" id="A0A1G2T7F4"/>
<evidence type="ECO:0000256" key="3">
    <source>
        <dbReference type="RuleBase" id="RU004508"/>
    </source>
</evidence>
<accession>A0A1G2T7F4</accession>
<dbReference type="Pfam" id="PF01041">
    <property type="entry name" value="DegT_DnrJ_EryC1"/>
    <property type="match status" value="1"/>
</dbReference>
<dbReference type="GO" id="GO:0030170">
    <property type="term" value="F:pyridoxal phosphate binding"/>
    <property type="evidence" value="ECO:0007669"/>
    <property type="project" value="TreeGrafter"/>
</dbReference>
<dbReference type="InterPro" id="IPR015421">
    <property type="entry name" value="PyrdxlP-dep_Trfase_major"/>
</dbReference>
<evidence type="ECO:0008006" key="6">
    <source>
        <dbReference type="Google" id="ProtNLM"/>
    </source>
</evidence>
<name>A0A1G2T7F4_9BACT</name>
<dbReference type="Gene3D" id="3.40.640.10">
    <property type="entry name" value="Type I PLP-dependent aspartate aminotransferase-like (Major domain)"/>
    <property type="match status" value="1"/>
</dbReference>
<dbReference type="InterPro" id="IPR015424">
    <property type="entry name" value="PyrdxlP-dep_Trfase"/>
</dbReference>
<evidence type="ECO:0000313" key="5">
    <source>
        <dbReference type="Proteomes" id="UP000179264"/>
    </source>
</evidence>
<feature type="modified residue" description="N6-(pyridoxal phosphate)lysine" evidence="2">
    <location>
        <position position="181"/>
    </location>
</feature>
<dbReference type="PIRSF" id="PIRSF000390">
    <property type="entry name" value="PLP_StrS"/>
    <property type="match status" value="1"/>
</dbReference>
<dbReference type="SUPFAM" id="SSF53383">
    <property type="entry name" value="PLP-dependent transferases"/>
    <property type="match status" value="1"/>
</dbReference>
<dbReference type="InterPro" id="IPR015422">
    <property type="entry name" value="PyrdxlP-dep_Trfase_small"/>
</dbReference>
<dbReference type="CDD" id="cd00616">
    <property type="entry name" value="AHBA_syn"/>
    <property type="match status" value="1"/>
</dbReference>